<dbReference type="Proteomes" id="UP001432000">
    <property type="component" value="Chromosome"/>
</dbReference>
<evidence type="ECO:0000313" key="1">
    <source>
        <dbReference type="EMBL" id="WXG68285.1"/>
    </source>
</evidence>
<keyword evidence="2" id="KW-1185">Reference proteome</keyword>
<dbReference type="InterPro" id="IPR023393">
    <property type="entry name" value="START-like_dom_sf"/>
</dbReference>
<dbReference type="Gene3D" id="3.30.530.20">
    <property type="match status" value="1"/>
</dbReference>
<dbReference type="SUPFAM" id="SSF55961">
    <property type="entry name" value="Bet v1-like"/>
    <property type="match status" value="1"/>
</dbReference>
<accession>A0ABZ2PJ71</accession>
<evidence type="ECO:0000313" key="2">
    <source>
        <dbReference type="Proteomes" id="UP001432000"/>
    </source>
</evidence>
<sequence length="122" mass="14028">MGSAPAGAVWEKYMDPRQWSSWATQIVGVDYSEERITAGTFGRVEGPLWIHVDFEILDVDESEWMWTWSAWWKHRRVGLTLTHGVASRTDGSRTWLRICGSPALIIPYLPVAKLALMRLVRR</sequence>
<name>A0ABZ2PJ71_9NOCA</name>
<reference evidence="1 2" key="1">
    <citation type="submission" date="2024-03" db="EMBL/GenBank/DDBJ databases">
        <title>Natural products discovery in diverse microorganisms through a two-stage MS feature dereplication strategy.</title>
        <authorList>
            <person name="Zhang R."/>
        </authorList>
    </citation>
    <scope>NUCLEOTIDE SEQUENCE [LARGE SCALE GENOMIC DNA]</scope>
    <source>
        <strain evidence="1 2">18930</strain>
    </source>
</reference>
<organism evidence="1 2">
    <name type="scientific">Rhodococcus sovatensis</name>
    <dbReference type="NCBI Taxonomy" id="1805840"/>
    <lineage>
        <taxon>Bacteria</taxon>
        <taxon>Bacillati</taxon>
        <taxon>Actinomycetota</taxon>
        <taxon>Actinomycetes</taxon>
        <taxon>Mycobacteriales</taxon>
        <taxon>Nocardiaceae</taxon>
        <taxon>Rhodococcus</taxon>
    </lineage>
</organism>
<proteinExistence type="predicted"/>
<gene>
    <name evidence="1" type="ORF">WDS16_24315</name>
</gene>
<dbReference type="EMBL" id="CP147846">
    <property type="protein sequence ID" value="WXG68285.1"/>
    <property type="molecule type" value="Genomic_DNA"/>
</dbReference>
<dbReference type="RefSeq" id="WP_338888384.1">
    <property type="nucleotide sequence ID" value="NZ_CP147846.1"/>
</dbReference>
<protein>
    <submittedName>
        <fullName evidence="1">MarR family transcriptional regulator</fullName>
    </submittedName>
</protein>